<feature type="signal peptide" evidence="4">
    <location>
        <begin position="1"/>
        <end position="21"/>
    </location>
</feature>
<dbReference type="EMBL" id="CQAW01000011">
    <property type="protein sequence ID" value="CNH84535.1"/>
    <property type="molecule type" value="Genomic_DNA"/>
</dbReference>
<evidence type="ECO:0000256" key="2">
    <source>
        <dbReference type="ARBA" id="ARBA00022729"/>
    </source>
</evidence>
<evidence type="ECO:0000313" key="7">
    <source>
        <dbReference type="Proteomes" id="UP000041882"/>
    </source>
</evidence>
<evidence type="ECO:0000313" key="6">
    <source>
        <dbReference type="EMBL" id="CNH84535.1"/>
    </source>
</evidence>
<name>A0A0T9PVX8_9GAMM</name>
<keyword evidence="7" id="KW-1185">Reference proteome</keyword>
<dbReference type="PANTHER" id="PTHR43248">
    <property type="entry name" value="2-SUCCINYL-6-HYDROXY-2,4-CYCLOHEXADIENE-1-CARBOXYLATE SYNTHASE"/>
    <property type="match status" value="1"/>
</dbReference>
<feature type="chain" id="PRO_5006694864" evidence="4">
    <location>
        <begin position="22"/>
        <end position="488"/>
    </location>
</feature>
<organism evidence="6 7">
    <name type="scientific">Yersinia thracica</name>
    <dbReference type="NCBI Taxonomy" id="2890319"/>
    <lineage>
        <taxon>Bacteria</taxon>
        <taxon>Pseudomonadati</taxon>
        <taxon>Pseudomonadota</taxon>
        <taxon>Gammaproteobacteria</taxon>
        <taxon>Enterobacterales</taxon>
        <taxon>Yersiniaceae</taxon>
        <taxon>Yersinia</taxon>
    </lineage>
</organism>
<dbReference type="EC" id="3.4.14.-" evidence="6"/>
<gene>
    <name evidence="6" type="primary">tap_2</name>
    <name evidence="6" type="ORF">ERS008472_02475</name>
</gene>
<evidence type="ECO:0000256" key="4">
    <source>
        <dbReference type="SAM" id="SignalP"/>
    </source>
</evidence>
<dbReference type="InterPro" id="IPR000073">
    <property type="entry name" value="AB_hydrolase_1"/>
</dbReference>
<keyword evidence="3 6" id="KW-0378">Hydrolase</keyword>
<evidence type="ECO:0000256" key="3">
    <source>
        <dbReference type="ARBA" id="ARBA00022801"/>
    </source>
</evidence>
<dbReference type="InterPro" id="IPR029058">
    <property type="entry name" value="AB_hydrolase_fold"/>
</dbReference>
<evidence type="ECO:0000259" key="5">
    <source>
        <dbReference type="Pfam" id="PF00561"/>
    </source>
</evidence>
<dbReference type="Gene3D" id="3.40.50.1820">
    <property type="entry name" value="alpha/beta hydrolase"/>
    <property type="match status" value="1"/>
</dbReference>
<dbReference type="AlphaFoldDB" id="A0A0T9PVX8"/>
<dbReference type="GO" id="GO:0006508">
    <property type="term" value="P:proteolysis"/>
    <property type="evidence" value="ECO:0007669"/>
    <property type="project" value="InterPro"/>
</dbReference>
<dbReference type="PANTHER" id="PTHR43248:SF29">
    <property type="entry name" value="TRIPEPTIDYL AMINOPEPTIDASE"/>
    <property type="match status" value="1"/>
</dbReference>
<keyword evidence="6" id="KW-0645">Protease</keyword>
<sequence length="488" mass="53868">MLKPLSLTLLIAGIIPFSSQAGSIQWESCLNSKFHSWFNGFPPSPQLRCGFLEVPLQYKNGTSIEEYGTDKTVRLALTLLPAKGVREGGLVMISGGPGQSGISGKKPSRDADWPVTNLHESWDIVRYDPRGVGQSTPKINCTVPENASAAVTSQEQKIHNKLKACIDNTGVEVLKHIGTDEAVSDVDRIRQALGDSKLTAVAYSYGTQVAALYAERFPSTTRAIVLDGVVELEVAKDDFIWQLNDARGYQQTFERFAAWCAETGSCPLSSDKMLATQQYRNLLSQLHAQPLYGAEGRQISANDLRFLTQVLLLWRSSWPSLATAVRQLSAGIVSTEVNGLLNNSASILDWDALSVITCADQPIRKYSQNDILRQRQLIREAFAATNYPPQTADPLNLCDLWPWKNNVLAKRPVHVPHLPQLLFVAQRHDPTTPWHNARAMATLFSSPLLTREGDGHTLALSGANLCVDKTVVDYLINPDKKRHDSVCR</sequence>
<proteinExistence type="inferred from homology"/>
<accession>A0A0T9PVX8</accession>
<protein>
    <submittedName>
        <fullName evidence="6">Tripeptidyl aminopeptidase</fullName>
        <ecNumber evidence="6">3.4.14.-</ecNumber>
    </submittedName>
</protein>
<dbReference type="RefSeq" id="WP_050114549.1">
    <property type="nucleotide sequence ID" value="NZ_CABHXQ010000069.1"/>
</dbReference>
<comment type="similarity">
    <text evidence="1">Belongs to the peptidase S33 family.</text>
</comment>
<feature type="domain" description="AB hydrolase-1" evidence="5">
    <location>
        <begin position="90"/>
        <end position="458"/>
    </location>
</feature>
<dbReference type="InterPro" id="IPR002410">
    <property type="entry name" value="Peptidase_S33"/>
</dbReference>
<evidence type="ECO:0000256" key="1">
    <source>
        <dbReference type="ARBA" id="ARBA00010088"/>
    </source>
</evidence>
<keyword evidence="6" id="KW-0031">Aminopeptidase</keyword>
<dbReference type="InterPro" id="IPR051601">
    <property type="entry name" value="Serine_prot/Carboxylest_S33"/>
</dbReference>
<dbReference type="SUPFAM" id="SSF53474">
    <property type="entry name" value="alpha/beta-Hydrolases"/>
    <property type="match status" value="1"/>
</dbReference>
<dbReference type="PRINTS" id="PR00793">
    <property type="entry name" value="PROAMNOPTASE"/>
</dbReference>
<dbReference type="Proteomes" id="UP000041882">
    <property type="component" value="Unassembled WGS sequence"/>
</dbReference>
<dbReference type="GO" id="GO:0004177">
    <property type="term" value="F:aminopeptidase activity"/>
    <property type="evidence" value="ECO:0007669"/>
    <property type="project" value="UniProtKB-KW"/>
</dbReference>
<dbReference type="Pfam" id="PF00561">
    <property type="entry name" value="Abhydrolase_1"/>
    <property type="match status" value="1"/>
</dbReference>
<reference evidence="7" key="1">
    <citation type="submission" date="2015-03" db="EMBL/GenBank/DDBJ databases">
        <authorList>
            <consortium name="Pathogen Informatics"/>
            <person name="Murphy D."/>
        </authorList>
    </citation>
    <scope>NUCLEOTIDE SEQUENCE [LARGE SCALE GENOMIC DNA]</scope>
    <source>
        <strain evidence="7">IP6945</strain>
    </source>
</reference>
<keyword evidence="2 4" id="KW-0732">Signal</keyword>